<feature type="compositionally biased region" description="Polar residues" evidence="1">
    <location>
        <begin position="179"/>
        <end position="201"/>
    </location>
</feature>
<reference evidence="2" key="1">
    <citation type="submission" date="2023-02" db="EMBL/GenBank/DDBJ databases">
        <title>Genome of toxic invasive species Heracleum sosnowskyi carries increased number of genes despite the absence of recent whole-genome duplications.</title>
        <authorList>
            <person name="Schelkunov M."/>
            <person name="Shtratnikova V."/>
            <person name="Makarenko M."/>
            <person name="Klepikova A."/>
            <person name="Omelchenko D."/>
            <person name="Novikova G."/>
            <person name="Obukhova E."/>
            <person name="Bogdanov V."/>
            <person name="Penin A."/>
            <person name="Logacheva M."/>
        </authorList>
    </citation>
    <scope>NUCLEOTIDE SEQUENCE</scope>
    <source>
        <strain evidence="2">Hsosn_3</strain>
        <tissue evidence="2">Leaf</tissue>
    </source>
</reference>
<evidence type="ECO:0000313" key="2">
    <source>
        <dbReference type="EMBL" id="KAK1370934.1"/>
    </source>
</evidence>
<dbReference type="PANTHER" id="PTHR47165">
    <property type="entry name" value="OS03G0429900 PROTEIN"/>
    <property type="match status" value="1"/>
</dbReference>
<gene>
    <name evidence="2" type="ORF">POM88_037026</name>
</gene>
<organism evidence="2 3">
    <name type="scientific">Heracleum sosnowskyi</name>
    <dbReference type="NCBI Taxonomy" id="360622"/>
    <lineage>
        <taxon>Eukaryota</taxon>
        <taxon>Viridiplantae</taxon>
        <taxon>Streptophyta</taxon>
        <taxon>Embryophyta</taxon>
        <taxon>Tracheophyta</taxon>
        <taxon>Spermatophyta</taxon>
        <taxon>Magnoliopsida</taxon>
        <taxon>eudicotyledons</taxon>
        <taxon>Gunneridae</taxon>
        <taxon>Pentapetalae</taxon>
        <taxon>asterids</taxon>
        <taxon>campanulids</taxon>
        <taxon>Apiales</taxon>
        <taxon>Apiaceae</taxon>
        <taxon>Apioideae</taxon>
        <taxon>apioid superclade</taxon>
        <taxon>Tordylieae</taxon>
        <taxon>Tordyliinae</taxon>
        <taxon>Heracleum</taxon>
    </lineage>
</organism>
<dbReference type="PANTHER" id="PTHR47165:SF4">
    <property type="entry name" value="OS03G0429900 PROTEIN"/>
    <property type="match status" value="1"/>
</dbReference>
<feature type="region of interest" description="Disordered" evidence="1">
    <location>
        <begin position="177"/>
        <end position="201"/>
    </location>
</feature>
<dbReference type="AlphaFoldDB" id="A0AAD8HQV6"/>
<evidence type="ECO:0008006" key="4">
    <source>
        <dbReference type="Google" id="ProtNLM"/>
    </source>
</evidence>
<sequence length="201" mass="23575">MVENDETEGPRFKDLLERPSLRVMTFETCQEEVICQVTIKDVQEIPKWYYSVCTSCYKQSTLVDGNDFCYKCNRIIPYPDKKFGICVITSDNTGSLEIVLMDRPIRTILAKRVYQLEEEYDKKYPTILKTLQGGDYTMKLMISKENIENKEELFLATDIFRGFKFEEPSVEEETLIKPTEQSMREQSGSTYHLDNMSQLKY</sequence>
<dbReference type="SUPFAM" id="SSF50249">
    <property type="entry name" value="Nucleic acid-binding proteins"/>
    <property type="match status" value="1"/>
</dbReference>
<reference evidence="2" key="2">
    <citation type="submission" date="2023-05" db="EMBL/GenBank/DDBJ databases">
        <authorList>
            <person name="Schelkunov M.I."/>
        </authorList>
    </citation>
    <scope>NUCLEOTIDE SEQUENCE</scope>
    <source>
        <strain evidence="2">Hsosn_3</strain>
        <tissue evidence="2">Leaf</tissue>
    </source>
</reference>
<proteinExistence type="predicted"/>
<evidence type="ECO:0000313" key="3">
    <source>
        <dbReference type="Proteomes" id="UP001237642"/>
    </source>
</evidence>
<evidence type="ECO:0000256" key="1">
    <source>
        <dbReference type="SAM" id="MobiDB-lite"/>
    </source>
</evidence>
<protein>
    <recommendedName>
        <fullName evidence="4">Replication factor A C-terminal domain-containing protein</fullName>
    </recommendedName>
</protein>
<dbReference type="EMBL" id="JAUIZM010000008">
    <property type="protein sequence ID" value="KAK1370934.1"/>
    <property type="molecule type" value="Genomic_DNA"/>
</dbReference>
<comment type="caution">
    <text evidence="2">The sequence shown here is derived from an EMBL/GenBank/DDBJ whole genome shotgun (WGS) entry which is preliminary data.</text>
</comment>
<dbReference type="Proteomes" id="UP001237642">
    <property type="component" value="Unassembled WGS sequence"/>
</dbReference>
<name>A0AAD8HQV6_9APIA</name>
<keyword evidence="3" id="KW-1185">Reference proteome</keyword>
<dbReference type="Gene3D" id="2.40.50.140">
    <property type="entry name" value="Nucleic acid-binding proteins"/>
    <property type="match status" value="1"/>
</dbReference>
<dbReference type="InterPro" id="IPR012340">
    <property type="entry name" value="NA-bd_OB-fold"/>
</dbReference>
<accession>A0AAD8HQV6</accession>